<keyword evidence="6" id="KW-0862">Zinc</keyword>
<keyword evidence="3" id="KW-0479">Metal-binding</keyword>
<evidence type="ECO:0000259" key="8">
    <source>
        <dbReference type="Pfam" id="PF04389"/>
    </source>
</evidence>
<keyword evidence="5" id="KW-0378">Hydrolase</keyword>
<sequence>MRLLTLAVALSLGLGLAACSSETPAPAPQAAPTNDAATAAHAFSPEITTADWAERVRVLASDEFEGRAPGSAGEKKTVEYLINAFQQMGLEPGNQGSWVQTVPMVATTTDKGAMLSFKVGETELAPTYGPQMVIGTRTGAPESKLDASEVVFVGYGVNAPELGWNDYEGLDVRGKTVVMLINDPGFHSGDETLFEGKRMTYYGRWTYKFEEAARQGAALALIIHDDAGAAYPWAVVENGWTGPQFDLPTSVDPEPRLPLQGWIDTPTATALMQAAGQDLDALRTAANQRGFKPVPLNATASAAVKSSVREGQSDNVLALLPGTDRADEVVVYMAHWDHLGRSFQPGGDQIYNGAIDNATGVAGILEIAGQFAGGPRPSRSILFAAVTLEESGLLGSKYYVANPVIPLHKTVATINLDAMSVIGRVRDFTVVGIGSSELEDILRPIAEGQGRVLQPESAPQNGFYFRSDHFNFAKAGVPSLYAKGGVDHFEKGEEFGKQLAADYTANRYHKPGDEFDPNWDLAGVKEDLDALFAVGQQIVTTDLWPNWYPTSAFKATREASLEAGRKADAEAAPAKAAQ</sequence>
<evidence type="ECO:0000256" key="2">
    <source>
        <dbReference type="ARBA" id="ARBA00022670"/>
    </source>
</evidence>
<feature type="domain" description="Peptidase M28" evidence="8">
    <location>
        <begin position="315"/>
        <end position="524"/>
    </location>
</feature>
<evidence type="ECO:0000256" key="3">
    <source>
        <dbReference type="ARBA" id="ARBA00022723"/>
    </source>
</evidence>
<dbReference type="Pfam" id="PF04389">
    <property type="entry name" value="Peptidase_M28"/>
    <property type="match status" value="1"/>
</dbReference>
<evidence type="ECO:0000256" key="7">
    <source>
        <dbReference type="SAM" id="SignalP"/>
    </source>
</evidence>
<evidence type="ECO:0000313" key="10">
    <source>
        <dbReference type="Proteomes" id="UP000199603"/>
    </source>
</evidence>
<proteinExistence type="predicted"/>
<evidence type="ECO:0000313" key="9">
    <source>
        <dbReference type="EMBL" id="SDD52578.1"/>
    </source>
</evidence>
<dbReference type="SUPFAM" id="SSF53187">
    <property type="entry name" value="Zn-dependent exopeptidases"/>
    <property type="match status" value="1"/>
</dbReference>
<dbReference type="PANTHER" id="PTHR12147:SF56">
    <property type="entry name" value="AMINOPEPTIDASE YDR415C-RELATED"/>
    <property type="match status" value="1"/>
</dbReference>
<dbReference type="Proteomes" id="UP000199603">
    <property type="component" value="Unassembled WGS sequence"/>
</dbReference>
<reference evidence="9 10" key="1">
    <citation type="submission" date="2016-10" db="EMBL/GenBank/DDBJ databases">
        <authorList>
            <person name="de Groot N.N."/>
        </authorList>
    </citation>
    <scope>NUCLEOTIDE SEQUENCE [LARGE SCALE GENOMIC DNA]</scope>
    <source>
        <strain evidence="9 10">DSM 16957</strain>
    </source>
</reference>
<dbReference type="FunFam" id="3.40.630.10:FF:000088">
    <property type="entry name" value="Peptidase M20"/>
    <property type="match status" value="1"/>
</dbReference>
<dbReference type="CDD" id="cd05660">
    <property type="entry name" value="M28_like_PA"/>
    <property type="match status" value="1"/>
</dbReference>
<dbReference type="GO" id="GO:0006508">
    <property type="term" value="P:proteolysis"/>
    <property type="evidence" value="ECO:0007669"/>
    <property type="project" value="UniProtKB-KW"/>
</dbReference>
<evidence type="ECO:0000256" key="5">
    <source>
        <dbReference type="ARBA" id="ARBA00022801"/>
    </source>
</evidence>
<keyword evidence="2" id="KW-0645">Protease</keyword>
<dbReference type="PROSITE" id="PS51257">
    <property type="entry name" value="PROKAR_LIPOPROTEIN"/>
    <property type="match status" value="1"/>
</dbReference>
<dbReference type="CDD" id="cd04821">
    <property type="entry name" value="PA_M28_1_2"/>
    <property type="match status" value="1"/>
</dbReference>
<dbReference type="GO" id="GO:0046872">
    <property type="term" value="F:metal ion binding"/>
    <property type="evidence" value="ECO:0007669"/>
    <property type="project" value="UniProtKB-KW"/>
</dbReference>
<organism evidence="9 10">
    <name type="scientific">Aquimonas voraii</name>
    <dbReference type="NCBI Taxonomy" id="265719"/>
    <lineage>
        <taxon>Bacteria</taxon>
        <taxon>Pseudomonadati</taxon>
        <taxon>Pseudomonadota</taxon>
        <taxon>Gammaproteobacteria</taxon>
        <taxon>Lysobacterales</taxon>
        <taxon>Lysobacteraceae</taxon>
        <taxon>Aquimonas</taxon>
    </lineage>
</organism>
<keyword evidence="10" id="KW-1185">Reference proteome</keyword>
<dbReference type="PANTHER" id="PTHR12147">
    <property type="entry name" value="METALLOPEPTIDASE M28 FAMILY MEMBER"/>
    <property type="match status" value="1"/>
</dbReference>
<dbReference type="InterPro" id="IPR007484">
    <property type="entry name" value="Peptidase_M28"/>
</dbReference>
<keyword evidence="9" id="KW-0121">Carboxypeptidase</keyword>
<feature type="signal peptide" evidence="7">
    <location>
        <begin position="1"/>
        <end position="20"/>
    </location>
</feature>
<dbReference type="EMBL" id="FNAG01000003">
    <property type="protein sequence ID" value="SDD52578.1"/>
    <property type="molecule type" value="Genomic_DNA"/>
</dbReference>
<feature type="chain" id="PRO_5011471960" evidence="7">
    <location>
        <begin position="21"/>
        <end position="578"/>
    </location>
</feature>
<keyword evidence="4 7" id="KW-0732">Signal</keyword>
<dbReference type="GO" id="GO:0004177">
    <property type="term" value="F:aminopeptidase activity"/>
    <property type="evidence" value="ECO:0007669"/>
    <property type="project" value="UniProtKB-KW"/>
</dbReference>
<dbReference type="GO" id="GO:0004180">
    <property type="term" value="F:carboxypeptidase activity"/>
    <property type="evidence" value="ECO:0007669"/>
    <property type="project" value="UniProtKB-KW"/>
</dbReference>
<accession>A0A1G6VGC1</accession>
<dbReference type="Gene3D" id="3.40.630.10">
    <property type="entry name" value="Zn peptidases"/>
    <property type="match status" value="2"/>
</dbReference>
<evidence type="ECO:0000256" key="6">
    <source>
        <dbReference type="ARBA" id="ARBA00022833"/>
    </source>
</evidence>
<evidence type="ECO:0000256" key="4">
    <source>
        <dbReference type="ARBA" id="ARBA00022729"/>
    </source>
</evidence>
<dbReference type="AlphaFoldDB" id="A0A1G6VGC1"/>
<dbReference type="InterPro" id="IPR045175">
    <property type="entry name" value="M28_fam"/>
</dbReference>
<dbReference type="OrthoDB" id="9778250at2"/>
<keyword evidence="1" id="KW-0031">Aminopeptidase</keyword>
<protein>
    <submittedName>
        <fullName evidence="9">Zn-dependent amino-or carboxypeptidase, M28 family</fullName>
    </submittedName>
</protein>
<dbReference type="STRING" id="265719.SAMN04488509_10367"/>
<evidence type="ECO:0000256" key="1">
    <source>
        <dbReference type="ARBA" id="ARBA00022438"/>
    </source>
</evidence>
<dbReference type="GO" id="GO:0008235">
    <property type="term" value="F:metalloexopeptidase activity"/>
    <property type="evidence" value="ECO:0007669"/>
    <property type="project" value="InterPro"/>
</dbReference>
<name>A0A1G6VGC1_9GAMM</name>
<gene>
    <name evidence="9" type="ORF">SAMN04488509_10367</name>
</gene>